<dbReference type="Proteomes" id="UP000187209">
    <property type="component" value="Unassembled WGS sequence"/>
</dbReference>
<reference evidence="1 2" key="1">
    <citation type="submission" date="2016-11" db="EMBL/GenBank/DDBJ databases">
        <title>The macronuclear genome of Stentor coeruleus: a giant cell with tiny introns.</title>
        <authorList>
            <person name="Slabodnick M."/>
            <person name="Ruby J.G."/>
            <person name="Reiff S.B."/>
            <person name="Swart E.C."/>
            <person name="Gosai S."/>
            <person name="Prabakaran S."/>
            <person name="Witkowska E."/>
            <person name="Larue G.E."/>
            <person name="Fisher S."/>
            <person name="Freeman R.M."/>
            <person name="Gunawardena J."/>
            <person name="Chu W."/>
            <person name="Stover N.A."/>
            <person name="Gregory B.D."/>
            <person name="Nowacki M."/>
            <person name="Derisi J."/>
            <person name="Roy S.W."/>
            <person name="Marshall W.F."/>
            <person name="Sood P."/>
        </authorList>
    </citation>
    <scope>NUCLEOTIDE SEQUENCE [LARGE SCALE GENOMIC DNA]</scope>
    <source>
        <strain evidence="1">WM001</strain>
    </source>
</reference>
<dbReference type="Gene3D" id="2.130.10.10">
    <property type="entry name" value="YVTN repeat-like/Quinoprotein amine dehydrogenase"/>
    <property type="match status" value="2"/>
</dbReference>
<name>A0A1R2BRB8_9CILI</name>
<comment type="caution">
    <text evidence="1">The sequence shown here is derived from an EMBL/GenBank/DDBJ whole genome shotgun (WGS) entry which is preliminary data.</text>
</comment>
<dbReference type="AlphaFoldDB" id="A0A1R2BRB8"/>
<dbReference type="PANTHER" id="PTHR16220:SF0">
    <property type="entry name" value="WD REPEAT-CONTAINING PROTEIN WRAP73"/>
    <property type="match status" value="1"/>
</dbReference>
<evidence type="ECO:0000313" key="2">
    <source>
        <dbReference type="Proteomes" id="UP000187209"/>
    </source>
</evidence>
<proteinExistence type="predicted"/>
<dbReference type="SUPFAM" id="SSF50978">
    <property type="entry name" value="WD40 repeat-like"/>
    <property type="match status" value="1"/>
</dbReference>
<dbReference type="OrthoDB" id="308690at2759"/>
<keyword evidence="2" id="KW-1185">Reference proteome</keyword>
<gene>
    <name evidence="1" type="ORF">SteCoe_20715</name>
</gene>
<dbReference type="GO" id="GO:1990811">
    <property type="term" value="C:MWP complex"/>
    <property type="evidence" value="ECO:0007669"/>
    <property type="project" value="TreeGrafter"/>
</dbReference>
<dbReference type="EMBL" id="MPUH01000478">
    <property type="protein sequence ID" value="OMJ79294.1"/>
    <property type="molecule type" value="Genomic_DNA"/>
</dbReference>
<protein>
    <recommendedName>
        <fullName evidence="3">Translation initiation factor beta propellor-like domain-containing protein</fullName>
    </recommendedName>
</protein>
<dbReference type="InterPro" id="IPR015943">
    <property type="entry name" value="WD40/YVTN_repeat-like_dom_sf"/>
</dbReference>
<dbReference type="InterPro" id="IPR036322">
    <property type="entry name" value="WD40_repeat_dom_sf"/>
</dbReference>
<dbReference type="InterPro" id="IPR052778">
    <property type="entry name" value="Centrosome-WD_assoc"/>
</dbReference>
<accession>A0A1R2BRB8</accession>
<sequence>MNFSETLTFGGLFEFSPDSKYFAINRSSNLNIYQIKTTELVFSFPLLDIPSQILWSPNSELILAVCQKKNTLQLFSCINRDWNGRIVMSPTGISRVFWTPDSYHVGVVTDFNLRVSIWNLCDMIVYHIKNPKFEDKGLSFNSDGKFMLLAERSECKDYIGIYFTGDWSVVNHFAIDGIDIEDAFWANDTTIIIIDSCVTYQLLIYSPLGYLVARHRPYDNGLGIKSYSLSANGVFLSVGSYDQSARIFSKISWRFLTEFEHKTEGLNQNVHVYKEEEYKEGFTDEKLYSRFVVQNTPQKLPSIKVPKDKPNPPIGVGACEWSCNSAYLATRNGNFYIDNNPNVVWIWKMNDLSLSTILIETQNLKNFEWSPKSLHLVFCTGTGRMFFWGSEGASVCEVPLESKDFKVNKVKWSPDGSCIFACDKTRFMIGYPKFDILEAPNENYF</sequence>
<dbReference type="GO" id="GO:0005815">
    <property type="term" value="C:microtubule organizing center"/>
    <property type="evidence" value="ECO:0007669"/>
    <property type="project" value="TreeGrafter"/>
</dbReference>
<evidence type="ECO:0008006" key="3">
    <source>
        <dbReference type="Google" id="ProtNLM"/>
    </source>
</evidence>
<evidence type="ECO:0000313" key="1">
    <source>
        <dbReference type="EMBL" id="OMJ79294.1"/>
    </source>
</evidence>
<dbReference type="PANTHER" id="PTHR16220">
    <property type="entry name" value="WD REPEAT PROTEIN 8-RELATED"/>
    <property type="match status" value="1"/>
</dbReference>
<organism evidence="1 2">
    <name type="scientific">Stentor coeruleus</name>
    <dbReference type="NCBI Taxonomy" id="5963"/>
    <lineage>
        <taxon>Eukaryota</taxon>
        <taxon>Sar</taxon>
        <taxon>Alveolata</taxon>
        <taxon>Ciliophora</taxon>
        <taxon>Postciliodesmatophora</taxon>
        <taxon>Heterotrichea</taxon>
        <taxon>Heterotrichida</taxon>
        <taxon>Stentoridae</taxon>
        <taxon>Stentor</taxon>
    </lineage>
</organism>